<dbReference type="Gene3D" id="1.20.58.340">
    <property type="entry name" value="Magnesium transport protein CorA, transmembrane region"/>
    <property type="match status" value="1"/>
</dbReference>
<dbReference type="GO" id="GO:0005886">
    <property type="term" value="C:plasma membrane"/>
    <property type="evidence" value="ECO:0007669"/>
    <property type="project" value="UniProtKB-SubCell"/>
</dbReference>
<dbReference type="PANTHER" id="PTHR46494">
    <property type="entry name" value="CORA FAMILY METAL ION TRANSPORTER (EUROFUNG)"/>
    <property type="match status" value="1"/>
</dbReference>
<dbReference type="SUPFAM" id="SSF144083">
    <property type="entry name" value="Magnesium transport protein CorA, transmembrane region"/>
    <property type="match status" value="1"/>
</dbReference>
<dbReference type="EMBL" id="SMSE01000006">
    <property type="protein sequence ID" value="TDG11355.1"/>
    <property type="molecule type" value="Genomic_DNA"/>
</dbReference>
<evidence type="ECO:0000256" key="2">
    <source>
        <dbReference type="ARBA" id="ARBA00022692"/>
    </source>
</evidence>
<evidence type="ECO:0008006" key="8">
    <source>
        <dbReference type="Google" id="ProtNLM"/>
    </source>
</evidence>
<keyword evidence="7" id="KW-1185">Reference proteome</keyword>
<evidence type="ECO:0000313" key="6">
    <source>
        <dbReference type="EMBL" id="TDG11355.1"/>
    </source>
</evidence>
<dbReference type="InterPro" id="IPR045863">
    <property type="entry name" value="CorA_TM1_TM2"/>
</dbReference>
<accession>A0A4R5LMR7</accession>
<feature type="transmembrane region" description="Helical" evidence="5">
    <location>
        <begin position="55"/>
        <end position="75"/>
    </location>
</feature>
<dbReference type="OrthoDB" id="9803484at2"/>
<dbReference type="PANTHER" id="PTHR46494:SF3">
    <property type="entry name" value="ZINC TRANSPORT PROTEIN ZNTB"/>
    <property type="match status" value="1"/>
</dbReference>
<dbReference type="RefSeq" id="WP_133215477.1">
    <property type="nucleotide sequence ID" value="NZ_SMSE01000006.1"/>
</dbReference>
<reference evidence="6 7" key="1">
    <citation type="submission" date="2019-03" db="EMBL/GenBank/DDBJ databases">
        <title>Seongchinamella monodicae gen. nov., sp. nov., a novel member of the Gammaproteobacteria isolated from a tidal mudflat of beach.</title>
        <authorList>
            <person name="Yang H.G."/>
            <person name="Kang J.W."/>
            <person name="Lee S.D."/>
        </authorList>
    </citation>
    <scope>NUCLEOTIDE SEQUENCE [LARGE SCALE GENOMIC DNA]</scope>
    <source>
        <strain evidence="6 7">GH4-78</strain>
    </source>
</reference>
<name>A0A4R5LMR7_9GAMM</name>
<evidence type="ECO:0000256" key="3">
    <source>
        <dbReference type="ARBA" id="ARBA00022989"/>
    </source>
</evidence>
<dbReference type="GO" id="GO:0000287">
    <property type="term" value="F:magnesium ion binding"/>
    <property type="evidence" value="ECO:0007669"/>
    <property type="project" value="TreeGrafter"/>
</dbReference>
<dbReference type="GO" id="GO:0050897">
    <property type="term" value="F:cobalt ion binding"/>
    <property type="evidence" value="ECO:0007669"/>
    <property type="project" value="TreeGrafter"/>
</dbReference>
<evidence type="ECO:0000313" key="7">
    <source>
        <dbReference type="Proteomes" id="UP000295554"/>
    </source>
</evidence>
<keyword evidence="3 5" id="KW-1133">Transmembrane helix</keyword>
<proteinExistence type="predicted"/>
<dbReference type="GO" id="GO:0015095">
    <property type="term" value="F:magnesium ion transmembrane transporter activity"/>
    <property type="evidence" value="ECO:0007669"/>
    <property type="project" value="TreeGrafter"/>
</dbReference>
<evidence type="ECO:0000256" key="1">
    <source>
        <dbReference type="ARBA" id="ARBA00004651"/>
    </source>
</evidence>
<keyword evidence="4 5" id="KW-0472">Membrane</keyword>
<dbReference type="Pfam" id="PF01544">
    <property type="entry name" value="CorA"/>
    <property type="match status" value="1"/>
</dbReference>
<evidence type="ECO:0000256" key="4">
    <source>
        <dbReference type="ARBA" id="ARBA00023136"/>
    </source>
</evidence>
<dbReference type="AlphaFoldDB" id="A0A4R5LMR7"/>
<dbReference type="InterPro" id="IPR002523">
    <property type="entry name" value="MgTranspt_CorA/ZnTranspt_ZntB"/>
</dbReference>
<feature type="transmembrane region" description="Helical" evidence="5">
    <location>
        <begin position="21"/>
        <end position="43"/>
    </location>
</feature>
<sequence length="81" mass="8994">MQINTHEELVTRVSEEMNRRSYVFTVVATIFLPLGFFTGLMGINVGGMPGVDADAAFWIVVAMCAGIMVALALLFRLNRWL</sequence>
<keyword evidence="2 5" id="KW-0812">Transmembrane</keyword>
<evidence type="ECO:0000256" key="5">
    <source>
        <dbReference type="SAM" id="Phobius"/>
    </source>
</evidence>
<dbReference type="GO" id="GO:0015087">
    <property type="term" value="F:cobalt ion transmembrane transporter activity"/>
    <property type="evidence" value="ECO:0007669"/>
    <property type="project" value="TreeGrafter"/>
</dbReference>
<protein>
    <recommendedName>
        <fullName evidence="8">Zinc transporter</fullName>
    </recommendedName>
</protein>
<gene>
    <name evidence="6" type="ORF">E2F43_18370</name>
</gene>
<dbReference type="Proteomes" id="UP000295554">
    <property type="component" value="Unassembled WGS sequence"/>
</dbReference>
<comment type="subcellular location">
    <subcellularLocation>
        <location evidence="1">Cell membrane</location>
        <topology evidence="1">Multi-pass membrane protein</topology>
    </subcellularLocation>
</comment>
<organism evidence="6 7">
    <name type="scientific">Seongchinamella unica</name>
    <dbReference type="NCBI Taxonomy" id="2547392"/>
    <lineage>
        <taxon>Bacteria</taxon>
        <taxon>Pseudomonadati</taxon>
        <taxon>Pseudomonadota</taxon>
        <taxon>Gammaproteobacteria</taxon>
        <taxon>Cellvibrionales</taxon>
        <taxon>Halieaceae</taxon>
        <taxon>Seongchinamella</taxon>
    </lineage>
</organism>
<comment type="caution">
    <text evidence="6">The sequence shown here is derived from an EMBL/GenBank/DDBJ whole genome shotgun (WGS) entry which is preliminary data.</text>
</comment>